<proteinExistence type="predicted"/>
<dbReference type="PANTHER" id="PTHR30055:SF234">
    <property type="entry name" value="HTH-TYPE TRANSCRIPTIONAL REGULATOR BETI"/>
    <property type="match status" value="1"/>
</dbReference>
<dbReference type="Pfam" id="PF00440">
    <property type="entry name" value="TetR_N"/>
    <property type="match status" value="1"/>
</dbReference>
<dbReference type="RefSeq" id="WP_160860908.1">
    <property type="nucleotide sequence ID" value="NZ_WUMK01000007.1"/>
</dbReference>
<keyword evidence="7" id="KW-1185">Reference proteome</keyword>
<dbReference type="InterPro" id="IPR050109">
    <property type="entry name" value="HTH-type_TetR-like_transc_reg"/>
</dbReference>
<feature type="domain" description="HTH tetR-type" evidence="5">
    <location>
        <begin position="16"/>
        <end position="75"/>
    </location>
</feature>
<dbReference type="InterPro" id="IPR001647">
    <property type="entry name" value="HTH_TetR"/>
</dbReference>
<feature type="DNA-binding region" description="H-T-H motif" evidence="4">
    <location>
        <begin position="38"/>
        <end position="57"/>
    </location>
</feature>
<dbReference type="AlphaFoldDB" id="A0A6N8SJB2"/>
<evidence type="ECO:0000256" key="1">
    <source>
        <dbReference type="ARBA" id="ARBA00023015"/>
    </source>
</evidence>
<dbReference type="GO" id="GO:0003700">
    <property type="term" value="F:DNA-binding transcription factor activity"/>
    <property type="evidence" value="ECO:0007669"/>
    <property type="project" value="TreeGrafter"/>
</dbReference>
<dbReference type="PROSITE" id="PS50977">
    <property type="entry name" value="HTH_TETR_2"/>
    <property type="match status" value="1"/>
</dbReference>
<evidence type="ECO:0000256" key="4">
    <source>
        <dbReference type="PROSITE-ProRule" id="PRU00335"/>
    </source>
</evidence>
<name>A0A6N8SJB2_9HYPH</name>
<dbReference type="Gene3D" id="1.10.357.10">
    <property type="entry name" value="Tetracycline Repressor, domain 2"/>
    <property type="match status" value="1"/>
</dbReference>
<accession>A0A6N8SJB2</accession>
<dbReference type="GO" id="GO:0000976">
    <property type="term" value="F:transcription cis-regulatory region binding"/>
    <property type="evidence" value="ECO:0007669"/>
    <property type="project" value="TreeGrafter"/>
</dbReference>
<evidence type="ECO:0000313" key="7">
    <source>
        <dbReference type="Proteomes" id="UP000435802"/>
    </source>
</evidence>
<evidence type="ECO:0000313" key="6">
    <source>
        <dbReference type="EMBL" id="MXN47386.1"/>
    </source>
</evidence>
<dbReference type="InterPro" id="IPR036271">
    <property type="entry name" value="Tet_transcr_reg_TetR-rel_C_sf"/>
</dbReference>
<keyword evidence="3" id="KW-0804">Transcription</keyword>
<dbReference type="Pfam" id="PF21597">
    <property type="entry name" value="TetR_C_43"/>
    <property type="match status" value="1"/>
</dbReference>
<dbReference type="InterPro" id="IPR009057">
    <property type="entry name" value="Homeodomain-like_sf"/>
</dbReference>
<keyword evidence="1" id="KW-0805">Transcription regulation</keyword>
<dbReference type="Proteomes" id="UP000435802">
    <property type="component" value="Unassembled WGS sequence"/>
</dbReference>
<gene>
    <name evidence="6" type="ORF">GR138_19485</name>
</gene>
<reference evidence="6 7" key="1">
    <citation type="submission" date="2019-12" db="EMBL/GenBank/DDBJ databases">
        <title>Shinella kummerowiae sp. nov., a symbiotic bacterium isolated from root nodules of the herbal legume Kummerowia stipulacea.</title>
        <authorList>
            <person name="Gao J."/>
        </authorList>
    </citation>
    <scope>NUCLEOTIDE SEQUENCE [LARGE SCALE GENOMIC DNA]</scope>
    <source>
        <strain evidence="6 7">CCBAU 25048</strain>
    </source>
</reference>
<evidence type="ECO:0000259" key="5">
    <source>
        <dbReference type="PROSITE" id="PS50977"/>
    </source>
</evidence>
<dbReference type="InterPro" id="IPR049445">
    <property type="entry name" value="TetR_SbtR-like_C"/>
</dbReference>
<dbReference type="PANTHER" id="PTHR30055">
    <property type="entry name" value="HTH-TYPE TRANSCRIPTIONAL REGULATOR RUTR"/>
    <property type="match status" value="1"/>
</dbReference>
<evidence type="ECO:0000256" key="3">
    <source>
        <dbReference type="ARBA" id="ARBA00023163"/>
    </source>
</evidence>
<protein>
    <submittedName>
        <fullName evidence="6">TetR family transcriptional regulator</fullName>
    </submittedName>
</protein>
<evidence type="ECO:0000256" key="2">
    <source>
        <dbReference type="ARBA" id="ARBA00023125"/>
    </source>
</evidence>
<organism evidence="6 7">
    <name type="scientific">Shinella kummerowiae</name>
    <dbReference type="NCBI Taxonomy" id="417745"/>
    <lineage>
        <taxon>Bacteria</taxon>
        <taxon>Pseudomonadati</taxon>
        <taxon>Pseudomonadota</taxon>
        <taxon>Alphaproteobacteria</taxon>
        <taxon>Hyphomicrobiales</taxon>
        <taxon>Rhizobiaceae</taxon>
        <taxon>Shinella</taxon>
    </lineage>
</organism>
<dbReference type="PRINTS" id="PR00455">
    <property type="entry name" value="HTHTETR"/>
</dbReference>
<keyword evidence="2 4" id="KW-0238">DNA-binding</keyword>
<dbReference type="SUPFAM" id="SSF48498">
    <property type="entry name" value="Tetracyclin repressor-like, C-terminal domain"/>
    <property type="match status" value="1"/>
</dbReference>
<sequence length="197" mass="20874">MESEAVSEKRVRADARRNEDAVLEAAKAVFASSGVDAPVREIAAKAGVGLGTIYRRFPERSDLVAAVFRREVDTCAAEATALAESHPPGEALVLWLKRYTAFIATKRGLAAALHSGDPAFEKLPGYFRSNFEPALTALLDAAAAAGEVRAGVAAYDLLRAVGNLSIASDEDGPAYTAGMVDLLIDGLRFRAVRPAEK</sequence>
<comment type="caution">
    <text evidence="6">The sequence shown here is derived from an EMBL/GenBank/DDBJ whole genome shotgun (WGS) entry which is preliminary data.</text>
</comment>
<dbReference type="SUPFAM" id="SSF46689">
    <property type="entry name" value="Homeodomain-like"/>
    <property type="match status" value="1"/>
</dbReference>
<dbReference type="OrthoDB" id="9795011at2"/>
<dbReference type="EMBL" id="WUMK01000007">
    <property type="protein sequence ID" value="MXN47386.1"/>
    <property type="molecule type" value="Genomic_DNA"/>
</dbReference>